<organism evidence="3">
    <name type="scientific">Rhodnius neglectus</name>
    <dbReference type="NCBI Taxonomy" id="72488"/>
    <lineage>
        <taxon>Eukaryota</taxon>
        <taxon>Metazoa</taxon>
        <taxon>Ecdysozoa</taxon>
        <taxon>Arthropoda</taxon>
        <taxon>Hexapoda</taxon>
        <taxon>Insecta</taxon>
        <taxon>Pterygota</taxon>
        <taxon>Neoptera</taxon>
        <taxon>Paraneoptera</taxon>
        <taxon>Hemiptera</taxon>
        <taxon>Heteroptera</taxon>
        <taxon>Panheteroptera</taxon>
        <taxon>Cimicomorpha</taxon>
        <taxon>Reduviidae</taxon>
        <taxon>Triatominae</taxon>
        <taxon>Rhodnius</taxon>
    </lineage>
</organism>
<feature type="transmembrane region" description="Helical" evidence="1">
    <location>
        <begin position="30"/>
        <end position="53"/>
    </location>
</feature>
<protein>
    <recommendedName>
        <fullName evidence="2">Distal membrane-arm assembly complex protein 1-like domain-containing protein</fullName>
    </recommendedName>
</protein>
<keyword evidence="1" id="KW-1133">Transmembrane helix</keyword>
<dbReference type="InterPro" id="IPR028036">
    <property type="entry name" value="DMAC1-like_dom"/>
</dbReference>
<dbReference type="Pfam" id="PF15055">
    <property type="entry name" value="DMAC1_Dmo2"/>
    <property type="match status" value="1"/>
</dbReference>
<feature type="non-terminal residue" evidence="3">
    <location>
        <position position="1"/>
    </location>
</feature>
<dbReference type="AlphaFoldDB" id="A0A0P4VHM1"/>
<keyword evidence="1" id="KW-0472">Membrane</keyword>
<proteinExistence type="evidence at transcript level"/>
<keyword evidence="1" id="KW-0812">Transmembrane</keyword>
<dbReference type="EMBL" id="GDKW01003404">
    <property type="protein sequence ID" value="JAI53191.1"/>
    <property type="molecule type" value="mRNA"/>
</dbReference>
<evidence type="ECO:0000256" key="1">
    <source>
        <dbReference type="SAM" id="Phobius"/>
    </source>
</evidence>
<feature type="domain" description="Distal membrane-arm assembly complex protein 1-like" evidence="2">
    <location>
        <begin position="3"/>
        <end position="45"/>
    </location>
</feature>
<feature type="transmembrane region" description="Helical" evidence="1">
    <location>
        <begin position="7"/>
        <end position="24"/>
    </location>
</feature>
<evidence type="ECO:0000313" key="3">
    <source>
        <dbReference type="EMBL" id="JAI53191.1"/>
    </source>
</evidence>
<reference evidence="3" key="1">
    <citation type="journal article" date="2016" name="PLoS Negl. Trop. Dis.">
        <title>A Deep Insight into the Sialome of Rhodnius neglectus, a Vector of Chagas Disease.</title>
        <authorList>
            <person name="Santiago P.B."/>
            <person name="Assumpcao T.C."/>
            <person name="Araujo C.N."/>
            <person name="Bastos I.M."/>
            <person name="Neves D."/>
            <person name="Silva I.G."/>
            <person name="Charneau S."/>
            <person name="Queiroz R.M."/>
            <person name="Raiol T."/>
            <person name="Oliveira J.V."/>
            <person name="Sousa M.V."/>
            <person name="Calvo E."/>
            <person name="Ribeiro J.M."/>
            <person name="Santana J.M."/>
        </authorList>
    </citation>
    <scope>NUCLEOTIDE SEQUENCE</scope>
    <source>
        <tissue evidence="3">Salivary glands</tissue>
    </source>
</reference>
<evidence type="ECO:0000259" key="2">
    <source>
        <dbReference type="Pfam" id="PF15055"/>
    </source>
</evidence>
<sequence>NEDCLGCRLVSGFGCLAIGTYVIFQGRKVSGYQTVGFTIIGSCFGLLGVARLLNLGPFQNNELSREIRASYKDN</sequence>
<accession>A0A0P4VHM1</accession>
<name>A0A0P4VHM1_9HEMI</name>